<comment type="caution">
    <text evidence="2">The sequence shown here is derived from an EMBL/GenBank/DDBJ whole genome shotgun (WGS) entry which is preliminary data.</text>
</comment>
<dbReference type="RefSeq" id="WP_035918511.1">
    <property type="nucleotide sequence ID" value="NZ_AVPJ01000018.1"/>
</dbReference>
<feature type="transmembrane region" description="Helical" evidence="1">
    <location>
        <begin position="116"/>
        <end position="137"/>
    </location>
</feature>
<dbReference type="STRING" id="1385520.N802_06715"/>
<reference evidence="2 3" key="1">
    <citation type="submission" date="2013-08" db="EMBL/GenBank/DDBJ databases">
        <title>The genome sequence of Knoellia sinensis.</title>
        <authorList>
            <person name="Zhu W."/>
            <person name="Wang G."/>
        </authorList>
    </citation>
    <scope>NUCLEOTIDE SEQUENCE [LARGE SCALE GENOMIC DNA]</scope>
    <source>
        <strain evidence="2 3">KCTC 19936</strain>
    </source>
</reference>
<sequence>MTPILRVLGLGLLESLAARLSPQTAVVVQFILILFGSLLPIVPMLTGAVHLADLLAYTVLAMALSVAGTLIRLRTMATQTETTQFFMLHYAAMIGILSLVCGVWAVILLVRAGPSGGWFALVPMAVALVLAQGWSLADGWFTRGGRHVAHVWQIVLPGYLRFAPLLVGTVFGASAYLGESSEGTRTAIAVGLVLAQAIIDVALAVAALRLRPRVAA</sequence>
<feature type="transmembrane region" description="Helical" evidence="1">
    <location>
        <begin position="20"/>
        <end position="42"/>
    </location>
</feature>
<keyword evidence="1" id="KW-0812">Transmembrane</keyword>
<evidence type="ECO:0000313" key="3">
    <source>
        <dbReference type="Proteomes" id="UP000030002"/>
    </source>
</evidence>
<feature type="transmembrane region" description="Helical" evidence="1">
    <location>
        <begin position="54"/>
        <end position="73"/>
    </location>
</feature>
<dbReference type="Pfam" id="PF20108">
    <property type="entry name" value="DUF6498"/>
    <property type="match status" value="1"/>
</dbReference>
<evidence type="ECO:0000313" key="2">
    <source>
        <dbReference type="EMBL" id="KGN30502.1"/>
    </source>
</evidence>
<name>A0A0A0J319_9MICO</name>
<organism evidence="2 3">
    <name type="scientific">Knoellia sinensis KCTC 19936</name>
    <dbReference type="NCBI Taxonomy" id="1385520"/>
    <lineage>
        <taxon>Bacteria</taxon>
        <taxon>Bacillati</taxon>
        <taxon>Actinomycetota</taxon>
        <taxon>Actinomycetes</taxon>
        <taxon>Micrococcales</taxon>
        <taxon>Intrasporangiaceae</taxon>
        <taxon>Knoellia</taxon>
    </lineage>
</organism>
<keyword evidence="1" id="KW-0472">Membrane</keyword>
<protein>
    <submittedName>
        <fullName evidence="2">Uncharacterized protein</fullName>
    </submittedName>
</protein>
<proteinExistence type="predicted"/>
<dbReference type="AlphaFoldDB" id="A0A0A0J319"/>
<dbReference type="InterPro" id="IPR045466">
    <property type="entry name" value="DUF6498"/>
</dbReference>
<feature type="transmembrane region" description="Helical" evidence="1">
    <location>
        <begin position="158"/>
        <end position="176"/>
    </location>
</feature>
<evidence type="ECO:0000256" key="1">
    <source>
        <dbReference type="SAM" id="Phobius"/>
    </source>
</evidence>
<dbReference type="Proteomes" id="UP000030002">
    <property type="component" value="Unassembled WGS sequence"/>
</dbReference>
<keyword evidence="1" id="KW-1133">Transmembrane helix</keyword>
<accession>A0A0A0J319</accession>
<dbReference type="OrthoDB" id="5186541at2"/>
<feature type="transmembrane region" description="Helical" evidence="1">
    <location>
        <begin position="85"/>
        <end position="110"/>
    </location>
</feature>
<keyword evidence="3" id="KW-1185">Reference proteome</keyword>
<dbReference type="EMBL" id="AVPJ01000018">
    <property type="protein sequence ID" value="KGN30502.1"/>
    <property type="molecule type" value="Genomic_DNA"/>
</dbReference>
<feature type="transmembrane region" description="Helical" evidence="1">
    <location>
        <begin position="188"/>
        <end position="210"/>
    </location>
</feature>
<gene>
    <name evidence="2" type="ORF">N802_06715</name>
</gene>